<keyword evidence="2" id="KW-0479">Metal-binding</keyword>
<dbReference type="GO" id="GO:0005737">
    <property type="term" value="C:cytoplasm"/>
    <property type="evidence" value="ECO:0007669"/>
    <property type="project" value="UniProtKB-ARBA"/>
</dbReference>
<dbReference type="InterPro" id="IPR042216">
    <property type="entry name" value="MitoNEET_CISD"/>
</dbReference>
<evidence type="ECO:0000256" key="1">
    <source>
        <dbReference type="ARBA" id="ARBA00022714"/>
    </source>
</evidence>
<dbReference type="EMBL" id="CP008953">
    <property type="protein sequence ID" value="AIG80461.1"/>
    <property type="molecule type" value="Genomic_DNA"/>
</dbReference>
<evidence type="ECO:0000313" key="7">
    <source>
        <dbReference type="Proteomes" id="UP000028492"/>
    </source>
</evidence>
<proteinExistence type="predicted"/>
<dbReference type="SMART" id="SM00704">
    <property type="entry name" value="ZnF_CDGSH"/>
    <property type="match status" value="1"/>
</dbReference>
<dbReference type="STRING" id="208439.AJAP_38375"/>
<evidence type="ECO:0000256" key="3">
    <source>
        <dbReference type="ARBA" id="ARBA00023004"/>
    </source>
</evidence>
<feature type="domain" description="Iron-binding zinc finger CDGSH type" evidence="5">
    <location>
        <begin position="26"/>
        <end position="70"/>
    </location>
</feature>
<dbReference type="AlphaFoldDB" id="A0A075V7S7"/>
<dbReference type="RefSeq" id="WP_228694775.1">
    <property type="nucleotide sequence ID" value="NZ_CP008953.1"/>
</dbReference>
<keyword evidence="7" id="KW-1185">Reference proteome</keyword>
<dbReference type="Proteomes" id="UP000028492">
    <property type="component" value="Chromosome"/>
</dbReference>
<dbReference type="Pfam" id="PF09360">
    <property type="entry name" value="zf-CDGSH"/>
    <property type="match status" value="1"/>
</dbReference>
<sequence length="79" mass="8449">MSMAEETGTAPAVVIKVVDNGPYQVKGPVRLVDHNGEEYELTGRTQLLCRCGNSAKKPFCDGAHVRTGFAATRAVVEAE</sequence>
<dbReference type="KEGG" id="aja:AJAP_38375"/>
<evidence type="ECO:0000259" key="5">
    <source>
        <dbReference type="SMART" id="SM00704"/>
    </source>
</evidence>
<dbReference type="GO" id="GO:0046872">
    <property type="term" value="F:metal ion binding"/>
    <property type="evidence" value="ECO:0007669"/>
    <property type="project" value="UniProtKB-KW"/>
</dbReference>
<keyword evidence="3" id="KW-0408">Iron</keyword>
<evidence type="ECO:0000256" key="4">
    <source>
        <dbReference type="ARBA" id="ARBA00023014"/>
    </source>
</evidence>
<gene>
    <name evidence="6" type="ORF">AJAP_38375</name>
</gene>
<evidence type="ECO:0000313" key="6">
    <source>
        <dbReference type="EMBL" id="AIG80461.1"/>
    </source>
</evidence>
<organism evidence="6 7">
    <name type="scientific">Amycolatopsis japonica</name>
    <dbReference type="NCBI Taxonomy" id="208439"/>
    <lineage>
        <taxon>Bacteria</taxon>
        <taxon>Bacillati</taxon>
        <taxon>Actinomycetota</taxon>
        <taxon>Actinomycetes</taxon>
        <taxon>Pseudonocardiales</taxon>
        <taxon>Pseudonocardiaceae</taxon>
        <taxon>Amycolatopsis</taxon>
        <taxon>Amycolatopsis japonica group</taxon>
    </lineage>
</organism>
<keyword evidence="4" id="KW-0411">Iron-sulfur</keyword>
<accession>A0A075V7S7</accession>
<name>A0A075V7S7_9PSEU</name>
<dbReference type="Gene3D" id="3.40.5.90">
    <property type="entry name" value="CDGSH iron-sulfur domain, mitoNEET-type"/>
    <property type="match status" value="1"/>
</dbReference>
<keyword evidence="1" id="KW-0001">2Fe-2S</keyword>
<dbReference type="InterPro" id="IPR018967">
    <property type="entry name" value="FeS-contain_CDGSH-typ"/>
</dbReference>
<reference evidence="6 7" key="1">
    <citation type="journal article" date="2014" name="J. Biotechnol.">
        <title>Complete genome sequence of the actinobacterium Amycolatopsis japonica MG417-CF17(T) (=DSM 44213T) producing (S,S)-N,N'-ethylenediaminedisuccinic acid.</title>
        <authorList>
            <person name="Stegmann E."/>
            <person name="Albersmeier A."/>
            <person name="Spohn M."/>
            <person name="Gert H."/>
            <person name="Weber T."/>
            <person name="Wohlleben W."/>
            <person name="Kalinowski J."/>
            <person name="Ruckert C."/>
        </authorList>
    </citation>
    <scope>NUCLEOTIDE SEQUENCE [LARGE SCALE GENOMIC DNA]</scope>
    <source>
        <strain evidence="7">MG417-CF17 (DSM 44213)</strain>
    </source>
</reference>
<dbReference type="GO" id="GO:0051537">
    <property type="term" value="F:2 iron, 2 sulfur cluster binding"/>
    <property type="evidence" value="ECO:0007669"/>
    <property type="project" value="UniProtKB-KW"/>
</dbReference>
<protein>
    <recommendedName>
        <fullName evidence="5">Iron-binding zinc finger CDGSH type domain-containing protein</fullName>
    </recommendedName>
</protein>
<evidence type="ECO:0000256" key="2">
    <source>
        <dbReference type="ARBA" id="ARBA00022723"/>
    </source>
</evidence>
<dbReference type="HOGENOM" id="CLU_173940_2_1_11"/>
<dbReference type="eggNOG" id="COG3369">
    <property type="taxonomic scope" value="Bacteria"/>
</dbReference>